<proteinExistence type="predicted"/>
<feature type="region of interest" description="Disordered" evidence="2">
    <location>
        <begin position="567"/>
        <end position="626"/>
    </location>
</feature>
<feature type="compositionally biased region" description="Basic and acidic residues" evidence="2">
    <location>
        <begin position="1079"/>
        <end position="1100"/>
    </location>
</feature>
<feature type="region of interest" description="Disordered" evidence="2">
    <location>
        <begin position="780"/>
        <end position="812"/>
    </location>
</feature>
<name>A0A834XL98_APHGI</name>
<accession>A0A834XL98</accession>
<feature type="compositionally biased region" description="Polar residues" evidence="2">
    <location>
        <begin position="1166"/>
        <end position="1182"/>
    </location>
</feature>
<feature type="compositionally biased region" description="Basic and acidic residues" evidence="2">
    <location>
        <begin position="598"/>
        <end position="610"/>
    </location>
</feature>
<evidence type="ECO:0000313" key="3">
    <source>
        <dbReference type="EMBL" id="KAF7988796.1"/>
    </source>
</evidence>
<feature type="region of interest" description="Disordered" evidence="2">
    <location>
        <begin position="1076"/>
        <end position="1122"/>
    </location>
</feature>
<evidence type="ECO:0000313" key="4">
    <source>
        <dbReference type="Proteomes" id="UP000639338"/>
    </source>
</evidence>
<keyword evidence="1" id="KW-0175">Coiled coil</keyword>
<reference evidence="3 4" key="1">
    <citation type="submission" date="2020-08" db="EMBL/GenBank/DDBJ databases">
        <title>Aphidius gifuensis genome sequencing and assembly.</title>
        <authorList>
            <person name="Du Z."/>
        </authorList>
    </citation>
    <scope>NUCLEOTIDE SEQUENCE [LARGE SCALE GENOMIC DNA]</scope>
    <source>
        <strain evidence="3">YNYX2018</strain>
        <tissue evidence="3">Adults</tissue>
    </source>
</reference>
<feature type="coiled-coil region" evidence="1">
    <location>
        <begin position="819"/>
        <end position="858"/>
    </location>
</feature>
<comment type="caution">
    <text evidence="3">The sequence shown here is derived from an EMBL/GenBank/DDBJ whole genome shotgun (WGS) entry which is preliminary data.</text>
</comment>
<dbReference type="EMBL" id="JACMRX010000005">
    <property type="protein sequence ID" value="KAF7988796.1"/>
    <property type="molecule type" value="Genomic_DNA"/>
</dbReference>
<feature type="region of interest" description="Disordered" evidence="2">
    <location>
        <begin position="1166"/>
        <end position="1187"/>
    </location>
</feature>
<keyword evidence="4" id="KW-1185">Reference proteome</keyword>
<evidence type="ECO:0000256" key="1">
    <source>
        <dbReference type="SAM" id="Coils"/>
    </source>
</evidence>
<evidence type="ECO:0000256" key="2">
    <source>
        <dbReference type="SAM" id="MobiDB-lite"/>
    </source>
</evidence>
<protein>
    <submittedName>
        <fullName evidence="3">Uncharacterized protein</fullName>
    </submittedName>
</protein>
<dbReference type="AlphaFoldDB" id="A0A834XL98"/>
<feature type="compositionally biased region" description="Polar residues" evidence="2">
    <location>
        <begin position="782"/>
        <end position="812"/>
    </location>
</feature>
<sequence>MKEQGRNKTTPTGIKGEFDEDITIVLESIKEEVLDEGEKNSKISRDKQPIIVEQQQKHSTIVKNQQQSQQQQPEIIEIKSESIIDHQTNNNEPEKIAEQIPYCSTNLDNSGYPGFIEAIRQAKGKKKSPDVSFQMLFSCFPESVITQHDIHLNKWWNYCLIGKKDPLETDLSVFIGYLEKKLDAGASCEDLKSISSTVCLIASDKMANQIHSLSFLFLEFAKYSFVNTNSYQTPELSCQNKSKVSSKMQDKSKISSVQIENVKKSKLPELIDISDDDLDTESPATLLEKSNNNEPTNLKKNSVFLQKAVDSSQLIPPLIKAPAILLCPASKKKVGKNNEIKELVPGSINGQQTQVVEVLENNKENQQITIKCKSLKQQSLMKITYAVIDDESDSENEKSPTITMPIPEKQQDEIIQQQPSTLSAANKNQENNLTNNVAPSTTPLLTPSKLNTSAFECSSNPLAQNIVKTSGNLQSGSSLVNVVRKSQQHQQQLLANDTHAINSPTKTTEIESPISSENLPIHHNTHPLPPCQLNTNALVCSSKALAQNKVETGDNLQSGSSLVNAVQKKAQQQQQQTQKVRLYFKKKSPVKPVNENQSPDKPENFDKPDTESIPDLSDRSVNSDNSYNEMEATSHTAYLQKVIDNPQTTIVQHQIEGNIVSILAVMSKDEQRLITFDIPNEKCTVNDLLEQAGISFNETTTVSLVKDPILKINYVVESEDGSALECSSNILEQNIVKTSGDSQSGLLLVNVVQKSQQHQQQLLVNDTHAIDSSAKTTEIESPISSENVPIHHNTQPSTPCEINTSVSESSSTGINKNIVEKTANSKTELQLSNEALKNQQQQQQAEREADTIVDLTQTSDNDDENIRKSLKLQSALKCRTVKIGSYKYTPEDNVIINTFGLILSVPLLEDETETVKVHVQYKDIYKVLIHSTSSKPILFFYTNTITGSKIRKLLGMNNPKGLYFDPAGEDQTHKRIILFPKLLKSNSINILKKLFSSNTCVKELSAKEANAILLKGALLKKSNNSSSNIGKRQTTIGTTNNIVKNSAIHPAVSLKGDDSNKSITEAECEKLSCINKDTNANDKNNDESNNKNDKLKDNGSRQKTSPVIIEKTKLDQSQSAQNDEFDKQIASNNNIKIITNSDNTFSNTICLTLTSKNLLSLDKNDITSSDNDSQGSIENRINNNKRKHSQLEITAKEENSNKILPSERKFLK</sequence>
<organism evidence="3 4">
    <name type="scientific">Aphidius gifuensis</name>
    <name type="common">Parasitoid wasp</name>
    <dbReference type="NCBI Taxonomy" id="684658"/>
    <lineage>
        <taxon>Eukaryota</taxon>
        <taxon>Metazoa</taxon>
        <taxon>Ecdysozoa</taxon>
        <taxon>Arthropoda</taxon>
        <taxon>Hexapoda</taxon>
        <taxon>Insecta</taxon>
        <taxon>Pterygota</taxon>
        <taxon>Neoptera</taxon>
        <taxon>Endopterygota</taxon>
        <taxon>Hymenoptera</taxon>
        <taxon>Apocrita</taxon>
        <taxon>Ichneumonoidea</taxon>
        <taxon>Braconidae</taxon>
        <taxon>Aphidiinae</taxon>
        <taxon>Aphidius</taxon>
    </lineage>
</organism>
<dbReference type="OrthoDB" id="442460at2759"/>
<dbReference type="Proteomes" id="UP000639338">
    <property type="component" value="Unassembled WGS sequence"/>
</dbReference>
<feature type="compositionally biased region" description="Low complexity" evidence="2">
    <location>
        <begin position="567"/>
        <end position="579"/>
    </location>
</feature>
<gene>
    <name evidence="3" type="ORF">HCN44_007106</name>
</gene>